<evidence type="ECO:0000256" key="4">
    <source>
        <dbReference type="ARBA" id="ARBA00022723"/>
    </source>
</evidence>
<sequence length="479" mass="53902">PTARLPGPWYAGLGPFDFIYRMVSGQNFEILHRRHLKYGPVMRVGPRDVSISDCQVVKDLLSNHNYAKPVQVYKNVFEPLEPTILSTSDPIFHRKRKGILAPVFTWASLHRMEGTIRDSGVGPLIKKLRQICHQKQAHGINLYKEFVGMAFDVMGYLVFGQTFGAVEQDDITIVEWLGDYFVSATMIRALPILKGRLGNLIPPVRRGKMAMDSMCQLAIDAITRRQVLLATANCDGDFDTVPNDILQLMIGATDPNSGEKLSNIDLASESLLQLIAGSDTTGYALTWVMYGLLTHPECYRRLEAEVLDAFPLIPSQDVNPDSEVDLISHDDVKNRLPYLEAVIQEALRFYPPAVTSVPRIIPPEGLTIGSYFIPGGYLLSAPMYAINHSPLAFDRADEFIPERWLEVADMNTLKQSTLTFLSGPRTCLGRNLAMMELRLVMANLIRHFHCELSNRNVIPFEYVTLRPKNRELMVKLTAR</sequence>
<evidence type="ECO:0000256" key="3">
    <source>
        <dbReference type="ARBA" id="ARBA00022617"/>
    </source>
</evidence>
<evidence type="ECO:0000313" key="9">
    <source>
        <dbReference type="EMBL" id="RKP33895.1"/>
    </source>
</evidence>
<dbReference type="GO" id="GO:0005506">
    <property type="term" value="F:iron ion binding"/>
    <property type="evidence" value="ECO:0007669"/>
    <property type="project" value="InterPro"/>
</dbReference>
<dbReference type="PRINTS" id="PR00463">
    <property type="entry name" value="EP450I"/>
</dbReference>
<protein>
    <submittedName>
        <fullName evidence="9">Cytochrome P450</fullName>
    </submittedName>
</protein>
<dbReference type="Proteomes" id="UP000268162">
    <property type="component" value="Unassembled WGS sequence"/>
</dbReference>
<comment type="cofactor">
    <cofactor evidence="1 8">
        <name>heme</name>
        <dbReference type="ChEBI" id="CHEBI:30413"/>
    </cofactor>
</comment>
<dbReference type="InterPro" id="IPR050121">
    <property type="entry name" value="Cytochrome_P450_monoxygenase"/>
</dbReference>
<dbReference type="PRINTS" id="PR00385">
    <property type="entry name" value="P450"/>
</dbReference>
<gene>
    <name evidence="9" type="ORF">BJ085DRAFT_16070</name>
</gene>
<keyword evidence="6 8" id="KW-0408">Iron</keyword>
<accession>A0A4P9ZLA7</accession>
<evidence type="ECO:0000256" key="6">
    <source>
        <dbReference type="ARBA" id="ARBA00023004"/>
    </source>
</evidence>
<dbReference type="SUPFAM" id="SSF48264">
    <property type="entry name" value="Cytochrome P450"/>
    <property type="match status" value="1"/>
</dbReference>
<dbReference type="InterPro" id="IPR002401">
    <property type="entry name" value="Cyt_P450_E_grp-I"/>
</dbReference>
<feature type="non-terminal residue" evidence="9">
    <location>
        <position position="1"/>
    </location>
</feature>
<dbReference type="Gene3D" id="1.10.630.10">
    <property type="entry name" value="Cytochrome P450"/>
    <property type="match status" value="1"/>
</dbReference>
<name>A0A4P9ZLA7_9FUNG</name>
<keyword evidence="4 8" id="KW-0479">Metal-binding</keyword>
<keyword evidence="3 8" id="KW-0349">Heme</keyword>
<dbReference type="InterPro" id="IPR036396">
    <property type="entry name" value="Cyt_P450_sf"/>
</dbReference>
<evidence type="ECO:0000256" key="8">
    <source>
        <dbReference type="PIRSR" id="PIRSR602401-1"/>
    </source>
</evidence>
<proteinExistence type="inferred from homology"/>
<evidence type="ECO:0000256" key="5">
    <source>
        <dbReference type="ARBA" id="ARBA00023002"/>
    </source>
</evidence>
<comment type="similarity">
    <text evidence="2">Belongs to the cytochrome P450 family.</text>
</comment>
<evidence type="ECO:0000313" key="10">
    <source>
        <dbReference type="Proteomes" id="UP000268162"/>
    </source>
</evidence>
<keyword evidence="5" id="KW-0560">Oxidoreductase</keyword>
<dbReference type="STRING" id="215637.A0A4P9ZLA7"/>
<organism evidence="9 10">
    <name type="scientific">Dimargaris cristalligena</name>
    <dbReference type="NCBI Taxonomy" id="215637"/>
    <lineage>
        <taxon>Eukaryota</taxon>
        <taxon>Fungi</taxon>
        <taxon>Fungi incertae sedis</taxon>
        <taxon>Zoopagomycota</taxon>
        <taxon>Kickxellomycotina</taxon>
        <taxon>Dimargaritomycetes</taxon>
        <taxon>Dimargaritales</taxon>
        <taxon>Dimargaritaceae</taxon>
        <taxon>Dimargaris</taxon>
    </lineage>
</organism>
<evidence type="ECO:0000256" key="2">
    <source>
        <dbReference type="ARBA" id="ARBA00010617"/>
    </source>
</evidence>
<dbReference type="PANTHER" id="PTHR24305">
    <property type="entry name" value="CYTOCHROME P450"/>
    <property type="match status" value="1"/>
</dbReference>
<evidence type="ECO:0000256" key="7">
    <source>
        <dbReference type="ARBA" id="ARBA00023033"/>
    </source>
</evidence>
<keyword evidence="7" id="KW-0503">Monooxygenase</keyword>
<feature type="binding site" description="axial binding residue" evidence="8">
    <location>
        <position position="427"/>
    </location>
    <ligand>
        <name>heme</name>
        <dbReference type="ChEBI" id="CHEBI:30413"/>
    </ligand>
    <ligandPart>
        <name>Fe</name>
        <dbReference type="ChEBI" id="CHEBI:18248"/>
    </ligandPart>
</feature>
<dbReference type="Pfam" id="PF00067">
    <property type="entry name" value="p450"/>
    <property type="match status" value="1"/>
</dbReference>
<reference evidence="10" key="1">
    <citation type="journal article" date="2018" name="Nat. Microbiol.">
        <title>Leveraging single-cell genomics to expand the fungal tree of life.</title>
        <authorList>
            <person name="Ahrendt S.R."/>
            <person name="Quandt C.A."/>
            <person name="Ciobanu D."/>
            <person name="Clum A."/>
            <person name="Salamov A."/>
            <person name="Andreopoulos B."/>
            <person name="Cheng J.F."/>
            <person name="Woyke T."/>
            <person name="Pelin A."/>
            <person name="Henrissat B."/>
            <person name="Reynolds N.K."/>
            <person name="Benny G.L."/>
            <person name="Smith M.E."/>
            <person name="James T.Y."/>
            <person name="Grigoriev I.V."/>
        </authorList>
    </citation>
    <scope>NUCLEOTIDE SEQUENCE [LARGE SCALE GENOMIC DNA]</scope>
    <source>
        <strain evidence="10">RSA 468</strain>
    </source>
</reference>
<dbReference type="PANTHER" id="PTHR24305:SF29">
    <property type="entry name" value="BENZOATE-PARA-HYDROXYLASE"/>
    <property type="match status" value="1"/>
</dbReference>
<evidence type="ECO:0000256" key="1">
    <source>
        <dbReference type="ARBA" id="ARBA00001971"/>
    </source>
</evidence>
<dbReference type="GO" id="GO:0004497">
    <property type="term" value="F:monooxygenase activity"/>
    <property type="evidence" value="ECO:0007669"/>
    <property type="project" value="UniProtKB-KW"/>
</dbReference>
<dbReference type="EMBL" id="ML003482">
    <property type="protein sequence ID" value="RKP33895.1"/>
    <property type="molecule type" value="Genomic_DNA"/>
</dbReference>
<dbReference type="GO" id="GO:0020037">
    <property type="term" value="F:heme binding"/>
    <property type="evidence" value="ECO:0007669"/>
    <property type="project" value="InterPro"/>
</dbReference>
<keyword evidence="10" id="KW-1185">Reference proteome</keyword>
<dbReference type="InterPro" id="IPR001128">
    <property type="entry name" value="Cyt_P450"/>
</dbReference>
<dbReference type="GO" id="GO:0016705">
    <property type="term" value="F:oxidoreductase activity, acting on paired donors, with incorporation or reduction of molecular oxygen"/>
    <property type="evidence" value="ECO:0007669"/>
    <property type="project" value="InterPro"/>
</dbReference>
<dbReference type="AlphaFoldDB" id="A0A4P9ZLA7"/>